<dbReference type="EMBL" id="QSJW01000018">
    <property type="protein sequence ID" value="RHE08371.1"/>
    <property type="molecule type" value="Genomic_DNA"/>
</dbReference>
<evidence type="ECO:0000313" key="3">
    <source>
        <dbReference type="Proteomes" id="UP000284644"/>
    </source>
</evidence>
<organism evidence="2 3">
    <name type="scientific">Blautia obeum</name>
    <dbReference type="NCBI Taxonomy" id="40520"/>
    <lineage>
        <taxon>Bacteria</taxon>
        <taxon>Bacillati</taxon>
        <taxon>Bacillota</taxon>
        <taxon>Clostridia</taxon>
        <taxon>Lachnospirales</taxon>
        <taxon>Lachnospiraceae</taxon>
        <taxon>Blautia</taxon>
    </lineage>
</organism>
<protein>
    <submittedName>
        <fullName evidence="2">Uncharacterized protein</fullName>
    </submittedName>
</protein>
<reference evidence="2 3" key="1">
    <citation type="submission" date="2018-08" db="EMBL/GenBank/DDBJ databases">
        <title>A genome reference for cultivated species of the human gut microbiota.</title>
        <authorList>
            <person name="Zou Y."/>
            <person name="Xue W."/>
            <person name="Luo G."/>
        </authorList>
    </citation>
    <scope>NUCLEOTIDE SEQUENCE [LARGE SCALE GENOMIC DNA]</scope>
    <source>
        <strain evidence="2 3">AM29-25AC</strain>
    </source>
</reference>
<dbReference type="AlphaFoldDB" id="A0A414I3A3"/>
<name>A0A414I3A3_9FIRM</name>
<dbReference type="Proteomes" id="UP000284644">
    <property type="component" value="Unassembled WGS sequence"/>
</dbReference>
<evidence type="ECO:0000256" key="1">
    <source>
        <dbReference type="SAM" id="Coils"/>
    </source>
</evidence>
<gene>
    <name evidence="2" type="ORF">DW767_18380</name>
</gene>
<sequence length="119" mass="13690">MSKRKAVKIPEEVTRSTEIPAQKSKTMGVSLAREIISDQKKEIEQLKKKLAEVQEEARDWEKNWSACDNSLTASKRQLYIISMVLDLEDKQLLNMAFGFVNGCFKRQLEKEQEGEKNGI</sequence>
<keyword evidence="1" id="KW-0175">Coiled coil</keyword>
<evidence type="ECO:0000313" key="2">
    <source>
        <dbReference type="EMBL" id="RHE08371.1"/>
    </source>
</evidence>
<proteinExistence type="predicted"/>
<feature type="coiled-coil region" evidence="1">
    <location>
        <begin position="29"/>
        <end position="63"/>
    </location>
</feature>
<accession>A0A414I3A3</accession>
<comment type="caution">
    <text evidence="2">The sequence shown here is derived from an EMBL/GenBank/DDBJ whole genome shotgun (WGS) entry which is preliminary data.</text>
</comment>
<dbReference type="RefSeq" id="WP_118046003.1">
    <property type="nucleotide sequence ID" value="NZ_QSJW01000018.1"/>
</dbReference>